<evidence type="ECO:0000313" key="2">
    <source>
        <dbReference type="EMBL" id="KIY71474.1"/>
    </source>
</evidence>
<feature type="region of interest" description="Disordered" evidence="1">
    <location>
        <begin position="52"/>
        <end position="91"/>
    </location>
</feature>
<proteinExistence type="predicted"/>
<accession>A0A0D7BMT1</accession>
<dbReference type="STRING" id="1314674.A0A0D7BMT1"/>
<feature type="compositionally biased region" description="Basic and acidic residues" evidence="1">
    <location>
        <begin position="194"/>
        <end position="208"/>
    </location>
</feature>
<feature type="region of interest" description="Disordered" evidence="1">
    <location>
        <begin position="105"/>
        <end position="155"/>
    </location>
</feature>
<sequence>MRPRDALQLTTFSPSMMDFSFDSEPSSSVPTKRSALDVDHFSEEGFHEFELDLSSFSRSPSPTSPTTGDSHTVAPSSSSPTSSMRLSPDAASALRGTWGPVFHYVGRGTPVDHSRRSQWGGSTGQRSRTSSIETGSLRSFTHSPGRSKSMFALPEESKLRFDVQPTEWDSMVRTVLHPSGDGGVTAEDAKLDAAEKNAEEGENVREGDPSALLSAELGLNPPANAYASLPSSPRQESSALPDEREDSTPDRQKKRWTRASMADMRPFKKESRSWWRKVLPLGKKHA</sequence>
<organism evidence="2 3">
    <name type="scientific">Cylindrobasidium torrendii FP15055 ss-10</name>
    <dbReference type="NCBI Taxonomy" id="1314674"/>
    <lineage>
        <taxon>Eukaryota</taxon>
        <taxon>Fungi</taxon>
        <taxon>Dikarya</taxon>
        <taxon>Basidiomycota</taxon>
        <taxon>Agaricomycotina</taxon>
        <taxon>Agaricomycetes</taxon>
        <taxon>Agaricomycetidae</taxon>
        <taxon>Agaricales</taxon>
        <taxon>Marasmiineae</taxon>
        <taxon>Physalacriaceae</taxon>
        <taxon>Cylindrobasidium</taxon>
    </lineage>
</organism>
<feature type="region of interest" description="Disordered" evidence="1">
    <location>
        <begin position="194"/>
        <end position="272"/>
    </location>
</feature>
<name>A0A0D7BMT1_9AGAR</name>
<protein>
    <submittedName>
        <fullName evidence="2">Uncharacterized protein</fullName>
    </submittedName>
</protein>
<dbReference type="EMBL" id="KN880454">
    <property type="protein sequence ID" value="KIY71474.1"/>
    <property type="molecule type" value="Genomic_DNA"/>
</dbReference>
<gene>
    <name evidence="2" type="ORF">CYLTODRAFT_123927</name>
</gene>
<dbReference type="AlphaFoldDB" id="A0A0D7BMT1"/>
<feature type="compositionally biased region" description="Low complexity" evidence="1">
    <location>
        <begin position="54"/>
        <end position="67"/>
    </location>
</feature>
<feature type="compositionally biased region" description="Polar residues" evidence="1">
    <location>
        <begin position="132"/>
        <end position="146"/>
    </location>
</feature>
<feature type="compositionally biased region" description="Polar residues" evidence="1">
    <location>
        <begin position="229"/>
        <end position="238"/>
    </location>
</feature>
<evidence type="ECO:0000256" key="1">
    <source>
        <dbReference type="SAM" id="MobiDB-lite"/>
    </source>
</evidence>
<keyword evidence="3" id="KW-1185">Reference proteome</keyword>
<reference evidence="2 3" key="1">
    <citation type="journal article" date="2015" name="Fungal Genet. Biol.">
        <title>Evolution of novel wood decay mechanisms in Agaricales revealed by the genome sequences of Fistulina hepatica and Cylindrobasidium torrendii.</title>
        <authorList>
            <person name="Floudas D."/>
            <person name="Held B.W."/>
            <person name="Riley R."/>
            <person name="Nagy L.G."/>
            <person name="Koehler G."/>
            <person name="Ransdell A.S."/>
            <person name="Younus H."/>
            <person name="Chow J."/>
            <person name="Chiniquy J."/>
            <person name="Lipzen A."/>
            <person name="Tritt A."/>
            <person name="Sun H."/>
            <person name="Haridas S."/>
            <person name="LaButti K."/>
            <person name="Ohm R.A."/>
            <person name="Kues U."/>
            <person name="Blanchette R.A."/>
            <person name="Grigoriev I.V."/>
            <person name="Minto R.E."/>
            <person name="Hibbett D.S."/>
        </authorList>
    </citation>
    <scope>NUCLEOTIDE SEQUENCE [LARGE SCALE GENOMIC DNA]</scope>
    <source>
        <strain evidence="2 3">FP15055 ss-10</strain>
    </source>
</reference>
<dbReference type="Proteomes" id="UP000054007">
    <property type="component" value="Unassembled WGS sequence"/>
</dbReference>
<dbReference type="OrthoDB" id="2919784at2759"/>
<evidence type="ECO:0000313" key="3">
    <source>
        <dbReference type="Proteomes" id="UP000054007"/>
    </source>
</evidence>
<feature type="compositionally biased region" description="Low complexity" evidence="1">
    <location>
        <begin position="75"/>
        <end position="88"/>
    </location>
</feature>